<evidence type="ECO:0000256" key="7">
    <source>
        <dbReference type="ARBA" id="ARBA00022490"/>
    </source>
</evidence>
<keyword evidence="7" id="KW-0963">Cytoplasm</keyword>
<dbReference type="UniPathway" id="UPA00111">
    <property type="reaction ID" value="UER00527"/>
</dbReference>
<keyword evidence="10 13" id="KW-0408">Iron</keyword>
<name>A0A7S3U4U1_9SPIT</name>
<dbReference type="GO" id="GO:0019310">
    <property type="term" value="P:inositol catabolic process"/>
    <property type="evidence" value="ECO:0007669"/>
    <property type="project" value="InterPro"/>
</dbReference>
<comment type="subcellular location">
    <subcellularLocation>
        <location evidence="1">Cytoplasm</location>
    </subcellularLocation>
</comment>
<feature type="binding site" evidence="13">
    <location>
        <position position="380"/>
    </location>
    <ligand>
        <name>Fe cation</name>
        <dbReference type="ChEBI" id="CHEBI:24875"/>
        <label>1</label>
    </ligand>
</feature>
<comment type="similarity">
    <text evidence="4">Belongs to the Gfo/Idh/MocA family.</text>
</comment>
<feature type="domain" description="GFO/IDH/MocA-like oxidoreductase" evidence="14">
    <location>
        <begin position="3"/>
        <end position="44"/>
    </location>
</feature>
<evidence type="ECO:0000256" key="5">
    <source>
        <dbReference type="ARBA" id="ARBA00011919"/>
    </source>
</evidence>
<feature type="binding site" evidence="13">
    <location>
        <position position="306"/>
    </location>
    <ligand>
        <name>Fe cation</name>
        <dbReference type="ChEBI" id="CHEBI:24875"/>
        <label>1</label>
    </ligand>
</feature>
<comment type="cofactor">
    <cofactor evidence="13">
        <name>Fe cation</name>
        <dbReference type="ChEBI" id="CHEBI:24875"/>
    </cofactor>
    <text evidence="13">Binds 2 iron ions per subunit.</text>
</comment>
<keyword evidence="8 13" id="KW-0479">Metal-binding</keyword>
<dbReference type="AlphaFoldDB" id="A0A7S3U4U1"/>
<comment type="pathway">
    <text evidence="2">Polyol metabolism; myo-inositol degradation into D-glucuronate; D-glucuronate from myo-inositol: step 1/1.</text>
</comment>
<dbReference type="Gene3D" id="3.30.360.10">
    <property type="entry name" value="Dihydrodipicolinate Reductase, domain 2"/>
    <property type="match status" value="1"/>
</dbReference>
<evidence type="ECO:0000313" key="15">
    <source>
        <dbReference type="EMBL" id="CAE0602310.1"/>
    </source>
</evidence>
<dbReference type="PANTHER" id="PTHR12588:SF0">
    <property type="entry name" value="INOSITOL OXYGENASE"/>
    <property type="match status" value="1"/>
</dbReference>
<dbReference type="InterPro" id="IPR055170">
    <property type="entry name" value="GFO_IDH_MocA-like_dom"/>
</dbReference>
<dbReference type="SUPFAM" id="SSF109604">
    <property type="entry name" value="HD-domain/PDEase-like"/>
    <property type="match status" value="2"/>
</dbReference>
<evidence type="ECO:0000256" key="8">
    <source>
        <dbReference type="ARBA" id="ARBA00022723"/>
    </source>
</evidence>
<keyword evidence="9" id="KW-0560">Oxidoreductase</keyword>
<dbReference type="GO" id="GO:0005737">
    <property type="term" value="C:cytoplasm"/>
    <property type="evidence" value="ECO:0007669"/>
    <property type="project" value="UniProtKB-SubCell"/>
</dbReference>
<evidence type="ECO:0000256" key="10">
    <source>
        <dbReference type="ARBA" id="ARBA00023004"/>
    </source>
</evidence>
<evidence type="ECO:0000256" key="1">
    <source>
        <dbReference type="ARBA" id="ARBA00004496"/>
    </source>
</evidence>
<sequence length="487" mass="54367">MGDIDTCAVMFKYPSGLLAMVDTSRDAAYGYDQRVEAFGERGMVSAKNELTSTVELATASGHLTPCAQWSFPQRYAKAYAIELAEFIQMLRAGSESDAHKKEQEMMQRHPRLIRTTVAAELSWHLNRTVRLDEVDGLVATDAVSAEKETIISTAPPQESDLRGAAPSSEEDRVLRTYRDIHRLQTVEGVKAMRAAFRKLDKAVTSIEEMICFLDTVVDESDPDEGLPRSFFAYQLAESMMSAYLLADREKLAFQPKGVPIESLFSAAELRELPAVAQSMYAGKTLATLYPHVEDWSWLPLTALMHDLGKVCMHETFGALPQWSIVGDTFVVGCDFDPANVFAGRDFYSQNPDSKVQGLQGKLGMYSSQCGFDNVLLSFGHNEYLATVLEGHAQDVAESTERPPRTLPREAVYLIRYQSFQPWHSPPQGQARGYAHLASEEDWRMLPLLKALHKSSAGARTTALPPIGEQHAFYGKLLSDYFLTQLRW</sequence>
<evidence type="ECO:0000256" key="12">
    <source>
        <dbReference type="ARBA" id="ARBA00048271"/>
    </source>
</evidence>
<gene>
    <name evidence="15" type="ORF">SACU0126_LOCUS34142</name>
</gene>
<protein>
    <recommendedName>
        <fullName evidence="6">Inositol oxygenase</fullName>
        <ecNumber evidence="5">1.13.99.1</ecNumber>
    </recommendedName>
    <alternativeName>
        <fullName evidence="11">Myo-inositol oxygenase</fullName>
    </alternativeName>
</protein>
<evidence type="ECO:0000256" key="13">
    <source>
        <dbReference type="PIRSR" id="PIRSR607828-2"/>
    </source>
</evidence>
<evidence type="ECO:0000256" key="2">
    <source>
        <dbReference type="ARBA" id="ARBA00005167"/>
    </source>
</evidence>
<evidence type="ECO:0000256" key="3">
    <source>
        <dbReference type="ARBA" id="ARBA00005286"/>
    </source>
</evidence>
<accession>A0A7S3U4U1</accession>
<dbReference type="Pfam" id="PF22725">
    <property type="entry name" value="GFO_IDH_MocA_C3"/>
    <property type="match status" value="1"/>
</dbReference>
<proteinExistence type="inferred from homology"/>
<dbReference type="EMBL" id="HBIQ01107476">
    <property type="protein sequence ID" value="CAE0602310.1"/>
    <property type="molecule type" value="Transcribed_RNA"/>
</dbReference>
<organism evidence="15">
    <name type="scientific">Strombidinopsis acuminata</name>
    <dbReference type="NCBI Taxonomy" id="141414"/>
    <lineage>
        <taxon>Eukaryota</taxon>
        <taxon>Sar</taxon>
        <taxon>Alveolata</taxon>
        <taxon>Ciliophora</taxon>
        <taxon>Intramacronucleata</taxon>
        <taxon>Spirotrichea</taxon>
        <taxon>Choreotrichia</taxon>
        <taxon>Choreotrichida</taxon>
        <taxon>Strombidinopsidae</taxon>
        <taxon>Strombidinopsis</taxon>
    </lineage>
</organism>
<feature type="binding site" evidence="13">
    <location>
        <position position="305"/>
    </location>
    <ligand>
        <name>Fe cation</name>
        <dbReference type="ChEBI" id="CHEBI:24875"/>
        <label>1</label>
    </ligand>
</feature>
<evidence type="ECO:0000256" key="6">
    <source>
        <dbReference type="ARBA" id="ARBA00019269"/>
    </source>
</evidence>
<reference evidence="15" key="1">
    <citation type="submission" date="2021-01" db="EMBL/GenBank/DDBJ databases">
        <authorList>
            <person name="Corre E."/>
            <person name="Pelletier E."/>
            <person name="Niang G."/>
            <person name="Scheremetjew M."/>
            <person name="Finn R."/>
            <person name="Kale V."/>
            <person name="Holt S."/>
            <person name="Cochrane G."/>
            <person name="Meng A."/>
            <person name="Brown T."/>
            <person name="Cohen L."/>
        </authorList>
    </citation>
    <scope>NUCLEOTIDE SEQUENCE</scope>
    <source>
        <strain evidence="15">SPMC142</strain>
    </source>
</reference>
<dbReference type="GO" id="GO:0005506">
    <property type="term" value="F:iron ion binding"/>
    <property type="evidence" value="ECO:0007669"/>
    <property type="project" value="InterPro"/>
</dbReference>
<dbReference type="EC" id="1.13.99.1" evidence="5"/>
<comment type="similarity">
    <text evidence="3">Belongs to the myo-inositol oxygenase family.</text>
</comment>
<evidence type="ECO:0000256" key="11">
    <source>
        <dbReference type="ARBA" id="ARBA00029668"/>
    </source>
</evidence>
<dbReference type="SUPFAM" id="SSF55347">
    <property type="entry name" value="Glyceraldehyde-3-phosphate dehydrogenase-like, C-terminal domain"/>
    <property type="match status" value="1"/>
</dbReference>
<dbReference type="GO" id="GO:0050113">
    <property type="term" value="F:inositol oxygenase activity"/>
    <property type="evidence" value="ECO:0007669"/>
    <property type="project" value="UniProtKB-EC"/>
</dbReference>
<evidence type="ECO:0000259" key="14">
    <source>
        <dbReference type="Pfam" id="PF22725"/>
    </source>
</evidence>
<evidence type="ECO:0000256" key="4">
    <source>
        <dbReference type="ARBA" id="ARBA00010928"/>
    </source>
</evidence>
<comment type="catalytic activity">
    <reaction evidence="12">
        <text>myo-inositol + O2 = D-glucuronate + H2O + H(+)</text>
        <dbReference type="Rhea" id="RHEA:23696"/>
        <dbReference type="ChEBI" id="CHEBI:15377"/>
        <dbReference type="ChEBI" id="CHEBI:15378"/>
        <dbReference type="ChEBI" id="CHEBI:15379"/>
        <dbReference type="ChEBI" id="CHEBI:17268"/>
        <dbReference type="ChEBI" id="CHEBI:58720"/>
        <dbReference type="EC" id="1.13.99.1"/>
    </reaction>
</comment>
<evidence type="ECO:0000256" key="9">
    <source>
        <dbReference type="ARBA" id="ARBA00023002"/>
    </source>
</evidence>
<dbReference type="PANTHER" id="PTHR12588">
    <property type="entry name" value="MYOINOSITOL OXYGENASE"/>
    <property type="match status" value="1"/>
</dbReference>
<dbReference type="Pfam" id="PF05153">
    <property type="entry name" value="MIOX"/>
    <property type="match status" value="2"/>
</dbReference>
<dbReference type="InterPro" id="IPR007828">
    <property type="entry name" value="Inositol_oxygenase"/>
</dbReference>